<accession>A0A1U7LNF6</accession>
<dbReference type="EMBL" id="LXFE01000976">
    <property type="protein sequence ID" value="OLL24123.1"/>
    <property type="molecule type" value="Genomic_DNA"/>
</dbReference>
<reference evidence="2 3" key="1">
    <citation type="submission" date="2016-04" db="EMBL/GenBank/DDBJ databases">
        <title>Evolutionary innovation and constraint leading to complex multicellularity in the Ascomycota.</title>
        <authorList>
            <person name="Cisse O."/>
            <person name="Nguyen A."/>
            <person name="Hewitt D.A."/>
            <person name="Jedd G."/>
            <person name="Stajich J.E."/>
        </authorList>
    </citation>
    <scope>NUCLEOTIDE SEQUENCE [LARGE SCALE GENOMIC DNA]</scope>
    <source>
        <strain evidence="2 3">DAH-3</strain>
    </source>
</reference>
<evidence type="ECO:0000256" key="1">
    <source>
        <dbReference type="SAM" id="MobiDB-lite"/>
    </source>
</evidence>
<dbReference type="AlphaFoldDB" id="A0A1U7LNF6"/>
<evidence type="ECO:0000313" key="3">
    <source>
        <dbReference type="Proteomes" id="UP000186594"/>
    </source>
</evidence>
<gene>
    <name evidence="2" type="ORF">NEOLI_000367</name>
</gene>
<protein>
    <submittedName>
        <fullName evidence="2">Uncharacterized protein</fullName>
    </submittedName>
</protein>
<feature type="compositionally biased region" description="Basic residues" evidence="1">
    <location>
        <begin position="68"/>
        <end position="93"/>
    </location>
</feature>
<comment type="caution">
    <text evidence="2">The sequence shown here is derived from an EMBL/GenBank/DDBJ whole genome shotgun (WGS) entry which is preliminary data.</text>
</comment>
<proteinExistence type="predicted"/>
<evidence type="ECO:0000313" key="2">
    <source>
        <dbReference type="EMBL" id="OLL24123.1"/>
    </source>
</evidence>
<feature type="region of interest" description="Disordered" evidence="1">
    <location>
        <begin position="52"/>
        <end position="93"/>
    </location>
</feature>
<name>A0A1U7LNF6_NEOID</name>
<sequence length="93" mass="10309">MAAEPSCAEQAGLELQSSDSEFYGATATIQKLKKDIDQFDVDTYLRERLQSARASDEESAQVEIPPAKRARRTGNCKVIKPHTRARGRGRKTA</sequence>
<dbReference type="Proteomes" id="UP000186594">
    <property type="component" value="Unassembled WGS sequence"/>
</dbReference>
<keyword evidence="3" id="KW-1185">Reference proteome</keyword>
<organism evidence="2 3">
    <name type="scientific">Neolecta irregularis (strain DAH-3)</name>
    <dbReference type="NCBI Taxonomy" id="1198029"/>
    <lineage>
        <taxon>Eukaryota</taxon>
        <taxon>Fungi</taxon>
        <taxon>Dikarya</taxon>
        <taxon>Ascomycota</taxon>
        <taxon>Taphrinomycotina</taxon>
        <taxon>Neolectales</taxon>
        <taxon>Neolectaceae</taxon>
        <taxon>Neolecta</taxon>
    </lineage>
</organism>